<evidence type="ECO:0000313" key="4">
    <source>
        <dbReference type="Proteomes" id="UP000305729"/>
    </source>
</evidence>
<dbReference type="Pfam" id="PF00990">
    <property type="entry name" value="GGDEF"/>
    <property type="match status" value="1"/>
</dbReference>
<keyword evidence="1" id="KW-0472">Membrane</keyword>
<feature type="transmembrane region" description="Helical" evidence="1">
    <location>
        <begin position="42"/>
        <end position="63"/>
    </location>
</feature>
<dbReference type="AlphaFoldDB" id="A0A5S3UVV2"/>
<dbReference type="SUPFAM" id="SSF55073">
    <property type="entry name" value="Nucleotide cyclase"/>
    <property type="match status" value="1"/>
</dbReference>
<keyword evidence="1" id="KW-0812">Transmembrane</keyword>
<dbReference type="InterPro" id="IPR035965">
    <property type="entry name" value="PAS-like_dom_sf"/>
</dbReference>
<dbReference type="NCBIfam" id="TIGR00254">
    <property type="entry name" value="GGDEF"/>
    <property type="match status" value="1"/>
</dbReference>
<dbReference type="InterPro" id="IPR001633">
    <property type="entry name" value="EAL_dom"/>
</dbReference>
<dbReference type="Gene3D" id="3.30.450.20">
    <property type="entry name" value="PAS domain"/>
    <property type="match status" value="1"/>
</dbReference>
<dbReference type="InterPro" id="IPR013656">
    <property type="entry name" value="PAS_4"/>
</dbReference>
<evidence type="ECO:0000256" key="2">
    <source>
        <dbReference type="SAM" id="SignalP"/>
    </source>
</evidence>
<feature type="chain" id="PRO_5035250349" evidence="2">
    <location>
        <begin position="24"/>
        <end position="751"/>
    </location>
</feature>
<dbReference type="InterPro" id="IPR043128">
    <property type="entry name" value="Rev_trsase/Diguanyl_cyclase"/>
</dbReference>
<dbReference type="RefSeq" id="WP_138538395.1">
    <property type="nucleotide sequence ID" value="NZ_CP045430.1"/>
</dbReference>
<dbReference type="CDD" id="cd12087">
    <property type="entry name" value="TM_EGFR-like"/>
    <property type="match status" value="1"/>
</dbReference>
<keyword evidence="1" id="KW-1133">Transmembrane helix</keyword>
<dbReference type="PROSITE" id="PS50887">
    <property type="entry name" value="GGDEF"/>
    <property type="match status" value="1"/>
</dbReference>
<sequence>MKTSALQYFVSLCLSVVGWQASAASHSTSVLASSAGGTTSPMILALVVGGLMAAMAGTVIWWLSRRSDQRRHNGHDEAHHFYLEAFQANSGFEFVFSSDASLICMSDGLTTALAKSHKALFAYNLHELLEPDSWARLAAWLEEPKPGQVIKLTLVSAHSERVTGLFELQSSEHRNLHLARYLHLSPHLGQADTDSELLAVTLSSIGDGVICCDIDSRVIFMNPVAEAVLALLTEEVKGKPITEVMPLYHEGSEGPIEDQMAVCMRSQQTVSLPDSTCFRNHLGLEFAIDDSCSPVYNNSGKVIGAVMIFQDVTESRALKRKMNHLAHHDALTGLPNRLLLQDRLIQACKRALRNRHQFAVVFMDLNKFKKINDSLGHDFGDLLLKHIAQRLTDSVRACDTVSRMGGDEFVLLLDAIEDKRHVRSVIKKVLDGVCGQYEIKGVEVQAALSAGVALYPDDGDNAELLMKRADSAMYRAKRSGKGGMQFYCSKLDDEAEQNQALEQAILDALAADKFVPYFQPVVCASDGRLVQVEMLARWHKEGTLVEANRFINEVSEVGCLMALQSKLWEQAFKHFASWQATIPELRLSINVSVKTLQQDEALSELNRRLIEHQLQPWQVEIEIMEQQLTLLGTEADNVINHWQQAGFTIAIDDFDASHTSIGQLHELKIDALKLDPGLLSRLVDEESQSLIKSVLVMAKNINVTCCAEGVESAEQVKVLSEMGCTLMQGYHVGRPVSAEQLTDYLAKLNVH</sequence>
<dbReference type="InterPro" id="IPR000014">
    <property type="entry name" value="PAS"/>
</dbReference>
<dbReference type="PANTHER" id="PTHR44757">
    <property type="entry name" value="DIGUANYLATE CYCLASE DGCP"/>
    <property type="match status" value="1"/>
</dbReference>
<dbReference type="Pfam" id="PF00563">
    <property type="entry name" value="EAL"/>
    <property type="match status" value="1"/>
</dbReference>
<dbReference type="SMART" id="SM00267">
    <property type="entry name" value="GGDEF"/>
    <property type="match status" value="1"/>
</dbReference>
<dbReference type="PROSITE" id="PS50883">
    <property type="entry name" value="EAL"/>
    <property type="match status" value="1"/>
</dbReference>
<feature type="signal peptide" evidence="2">
    <location>
        <begin position="1"/>
        <end position="23"/>
    </location>
</feature>
<name>A0A5S3UVV2_9GAMM</name>
<dbReference type="NCBIfam" id="TIGR00229">
    <property type="entry name" value="sensory_box"/>
    <property type="match status" value="1"/>
</dbReference>
<dbReference type="Pfam" id="PF08448">
    <property type="entry name" value="PAS_4"/>
    <property type="match status" value="1"/>
</dbReference>
<gene>
    <name evidence="3" type="ORF">CWC22_022150</name>
</gene>
<dbReference type="PANTHER" id="PTHR44757:SF2">
    <property type="entry name" value="BIOFILM ARCHITECTURE MAINTENANCE PROTEIN MBAA"/>
    <property type="match status" value="1"/>
</dbReference>
<evidence type="ECO:0000313" key="3">
    <source>
        <dbReference type="EMBL" id="QPB85711.1"/>
    </source>
</evidence>
<dbReference type="Gene3D" id="3.20.20.450">
    <property type="entry name" value="EAL domain"/>
    <property type="match status" value="1"/>
</dbReference>
<dbReference type="PROSITE" id="PS50112">
    <property type="entry name" value="PAS"/>
    <property type="match status" value="1"/>
</dbReference>
<evidence type="ECO:0000256" key="1">
    <source>
        <dbReference type="SAM" id="Phobius"/>
    </source>
</evidence>
<dbReference type="InterPro" id="IPR035919">
    <property type="entry name" value="EAL_sf"/>
</dbReference>
<dbReference type="SUPFAM" id="SSF55785">
    <property type="entry name" value="PYP-like sensor domain (PAS domain)"/>
    <property type="match status" value="1"/>
</dbReference>
<reference evidence="3 4" key="1">
    <citation type="submission" date="2019-10" db="EMBL/GenBank/DDBJ databases">
        <title>Pseudoalteromonas rubra S4059.</title>
        <authorList>
            <person name="Paulsen S."/>
            <person name="Wang X."/>
        </authorList>
    </citation>
    <scope>NUCLEOTIDE SEQUENCE [LARGE SCALE GENOMIC DNA]</scope>
    <source>
        <strain evidence="3 4">S4059</strain>
    </source>
</reference>
<dbReference type="Gene3D" id="3.30.70.270">
    <property type="match status" value="1"/>
</dbReference>
<dbReference type="SMART" id="SM00091">
    <property type="entry name" value="PAS"/>
    <property type="match status" value="1"/>
</dbReference>
<dbReference type="SUPFAM" id="SSF141868">
    <property type="entry name" value="EAL domain-like"/>
    <property type="match status" value="1"/>
</dbReference>
<dbReference type="STRING" id="43658.AT705_24070"/>
<keyword evidence="2" id="KW-0732">Signal</keyword>
<dbReference type="InterPro" id="IPR052155">
    <property type="entry name" value="Biofilm_reg_signaling"/>
</dbReference>
<dbReference type="SMART" id="SM00052">
    <property type="entry name" value="EAL"/>
    <property type="match status" value="1"/>
</dbReference>
<dbReference type="CDD" id="cd01948">
    <property type="entry name" value="EAL"/>
    <property type="match status" value="1"/>
</dbReference>
<dbReference type="EMBL" id="CP045430">
    <property type="protein sequence ID" value="QPB85711.1"/>
    <property type="molecule type" value="Genomic_DNA"/>
</dbReference>
<dbReference type="InterPro" id="IPR029787">
    <property type="entry name" value="Nucleotide_cyclase"/>
</dbReference>
<accession>A0A5S3UVV2</accession>
<organism evidence="3 4">
    <name type="scientific">Pseudoalteromonas rubra</name>
    <dbReference type="NCBI Taxonomy" id="43658"/>
    <lineage>
        <taxon>Bacteria</taxon>
        <taxon>Pseudomonadati</taxon>
        <taxon>Pseudomonadota</taxon>
        <taxon>Gammaproteobacteria</taxon>
        <taxon>Alteromonadales</taxon>
        <taxon>Pseudoalteromonadaceae</taxon>
        <taxon>Pseudoalteromonas</taxon>
    </lineage>
</organism>
<proteinExistence type="predicted"/>
<dbReference type="CDD" id="cd01949">
    <property type="entry name" value="GGDEF"/>
    <property type="match status" value="1"/>
</dbReference>
<dbReference type="CDD" id="cd00130">
    <property type="entry name" value="PAS"/>
    <property type="match status" value="1"/>
</dbReference>
<protein>
    <submittedName>
        <fullName evidence="3">EAL domain-containing protein</fullName>
    </submittedName>
</protein>
<dbReference type="Proteomes" id="UP000305729">
    <property type="component" value="Chromosome 2"/>
</dbReference>
<dbReference type="InterPro" id="IPR000160">
    <property type="entry name" value="GGDEF_dom"/>
</dbReference>